<dbReference type="Proteomes" id="UP000033140">
    <property type="component" value="Unassembled WGS sequence"/>
</dbReference>
<dbReference type="AlphaFoldDB" id="A0A0E9NEZ3"/>
<sequence length="84" mass="9868">MWELELLLDDLLLPFTFSSSIYIFNQILILPSPFEHVRCFCRLHTLPSRRFGGALMKVTHSYLYIAHVRVRSLTVSLQNRRVCS</sequence>
<name>A0A0E9NEZ3_SAICN</name>
<comment type="caution">
    <text evidence="1">The sequence shown here is derived from an EMBL/GenBank/DDBJ whole genome shotgun (WGS) entry which is preliminary data.</text>
</comment>
<accession>A0A0E9NEZ3</accession>
<gene>
    <name evidence="1" type="ORF">G7K_2546-t1</name>
</gene>
<evidence type="ECO:0000313" key="1">
    <source>
        <dbReference type="EMBL" id="GAO48373.1"/>
    </source>
</evidence>
<reference evidence="1 2" key="2">
    <citation type="journal article" date="2014" name="J. Gen. Appl. Microbiol.">
        <title>The early diverging ascomycetous budding yeast Saitoella complicata has three histone deacetylases belonging to the Clr6, Hos2, and Rpd3 lineages.</title>
        <authorList>
            <person name="Nishida H."/>
            <person name="Matsumoto T."/>
            <person name="Kondo S."/>
            <person name="Hamamoto M."/>
            <person name="Yoshikawa H."/>
        </authorList>
    </citation>
    <scope>NUCLEOTIDE SEQUENCE [LARGE SCALE GENOMIC DNA]</scope>
    <source>
        <strain evidence="1 2">NRRL Y-17804</strain>
    </source>
</reference>
<dbReference type="EMBL" id="BACD03000014">
    <property type="protein sequence ID" value="GAO48373.1"/>
    <property type="molecule type" value="Genomic_DNA"/>
</dbReference>
<reference evidence="1 2" key="3">
    <citation type="journal article" date="2015" name="Genome Announc.">
        <title>Draft Genome Sequence of the Archiascomycetous Yeast Saitoella complicata.</title>
        <authorList>
            <person name="Yamauchi K."/>
            <person name="Kondo S."/>
            <person name="Hamamoto M."/>
            <person name="Takahashi Y."/>
            <person name="Ogura Y."/>
            <person name="Hayashi T."/>
            <person name="Nishida H."/>
        </authorList>
    </citation>
    <scope>NUCLEOTIDE SEQUENCE [LARGE SCALE GENOMIC DNA]</scope>
    <source>
        <strain evidence="1 2">NRRL Y-17804</strain>
    </source>
</reference>
<organism evidence="1 2">
    <name type="scientific">Saitoella complicata (strain BCRC 22490 / CBS 7301 / JCM 7358 / NBRC 10748 / NRRL Y-17804)</name>
    <dbReference type="NCBI Taxonomy" id="698492"/>
    <lineage>
        <taxon>Eukaryota</taxon>
        <taxon>Fungi</taxon>
        <taxon>Dikarya</taxon>
        <taxon>Ascomycota</taxon>
        <taxon>Taphrinomycotina</taxon>
        <taxon>Taphrinomycotina incertae sedis</taxon>
        <taxon>Saitoella</taxon>
    </lineage>
</organism>
<proteinExistence type="predicted"/>
<reference evidence="1 2" key="1">
    <citation type="journal article" date="2011" name="J. Gen. Appl. Microbiol.">
        <title>Draft genome sequencing of the enigmatic yeast Saitoella complicata.</title>
        <authorList>
            <person name="Nishida H."/>
            <person name="Hamamoto M."/>
            <person name="Sugiyama J."/>
        </authorList>
    </citation>
    <scope>NUCLEOTIDE SEQUENCE [LARGE SCALE GENOMIC DNA]</scope>
    <source>
        <strain evidence="1 2">NRRL Y-17804</strain>
    </source>
</reference>
<keyword evidence="2" id="KW-1185">Reference proteome</keyword>
<protein>
    <submittedName>
        <fullName evidence="1">Uncharacterized protein</fullName>
    </submittedName>
</protein>
<evidence type="ECO:0000313" key="2">
    <source>
        <dbReference type="Proteomes" id="UP000033140"/>
    </source>
</evidence>